<proteinExistence type="predicted"/>
<name>Q7RBA9_PLAYO</name>
<organism evidence="1 2">
    <name type="scientific">Plasmodium yoelii yoelii</name>
    <dbReference type="NCBI Taxonomy" id="73239"/>
    <lineage>
        <taxon>Eukaryota</taxon>
        <taxon>Sar</taxon>
        <taxon>Alveolata</taxon>
        <taxon>Apicomplexa</taxon>
        <taxon>Aconoidasida</taxon>
        <taxon>Haemosporida</taxon>
        <taxon>Plasmodiidae</taxon>
        <taxon>Plasmodium</taxon>
        <taxon>Plasmodium (Vinckeia)</taxon>
    </lineage>
</organism>
<reference evidence="1 2" key="1">
    <citation type="journal article" date="2002" name="Nature">
        <title>Genome sequence and comparative analysis of the model rodent malaria parasite Plasmodium yoelii yoelii.</title>
        <authorList>
            <person name="Carlton J.M."/>
            <person name="Angiuoli S.V."/>
            <person name="Suh B.B."/>
            <person name="Kooij T.W."/>
            <person name="Pertea M."/>
            <person name="Silva J.C."/>
            <person name="Ermolaeva M.D."/>
            <person name="Allen J.E."/>
            <person name="Selengut J.D."/>
            <person name="Koo H.L."/>
            <person name="Peterson J.D."/>
            <person name="Pop M."/>
            <person name="Kosack D.S."/>
            <person name="Shumway M.F."/>
            <person name="Bidwell S.L."/>
            <person name="Shallom S.J."/>
            <person name="van Aken S.E."/>
            <person name="Riedmuller S.B."/>
            <person name="Feldblyum T.V."/>
            <person name="Cho J.K."/>
            <person name="Quackenbush J."/>
            <person name="Sedegah M."/>
            <person name="Shoaibi A."/>
            <person name="Cummings L.M."/>
            <person name="Florens L."/>
            <person name="Yates J.R."/>
            <person name="Raine J.D."/>
            <person name="Sinden R.E."/>
            <person name="Harris M.A."/>
            <person name="Cunningham D.A."/>
            <person name="Preiser P.R."/>
            <person name="Bergman L.W."/>
            <person name="Vaidya A.B."/>
            <person name="van Lin L.H."/>
            <person name="Janse C.J."/>
            <person name="Waters A.P."/>
            <person name="Smith H.O."/>
            <person name="White O.R."/>
            <person name="Salzberg S.L."/>
            <person name="Venter J.C."/>
            <person name="Fraser C.M."/>
            <person name="Hoffman S.L."/>
            <person name="Gardner M.J."/>
            <person name="Carucci D.J."/>
        </authorList>
    </citation>
    <scope>NUCLEOTIDE SEQUENCE [LARGE SCALE GENOMIC DNA]</scope>
    <source>
        <strain evidence="1 2">17XNL</strain>
    </source>
</reference>
<dbReference type="InParanoid" id="Q7RBA9"/>
<sequence>MIQIISFAK</sequence>
<comment type="caution">
    <text evidence="1">The sequence shown here is derived from an EMBL/GenBank/DDBJ whole genome shotgun (WGS) entry which is preliminary data.</text>
</comment>
<evidence type="ECO:0000313" key="1">
    <source>
        <dbReference type="EMBL" id="EAA18415.1"/>
    </source>
</evidence>
<keyword evidence="2" id="KW-1185">Reference proteome</keyword>
<evidence type="ECO:0000313" key="2">
    <source>
        <dbReference type="Proteomes" id="UP000008553"/>
    </source>
</evidence>
<gene>
    <name evidence="1" type="ORF">PY06237</name>
</gene>
<protein>
    <submittedName>
        <fullName evidence="1">Uncharacterized protein</fullName>
    </submittedName>
</protein>
<dbReference type="EMBL" id="AABL01002084">
    <property type="protein sequence ID" value="EAA18415.1"/>
    <property type="molecule type" value="Genomic_DNA"/>
</dbReference>
<dbReference type="Proteomes" id="UP000008553">
    <property type="component" value="Unassembled WGS sequence"/>
</dbReference>
<accession>Q7RBA9</accession>